<dbReference type="EMBL" id="ASGP02000001">
    <property type="protein sequence ID" value="KAH9528551.1"/>
    <property type="molecule type" value="Genomic_DNA"/>
</dbReference>
<dbReference type="SUPFAM" id="SSF53098">
    <property type="entry name" value="Ribonuclease H-like"/>
    <property type="match status" value="1"/>
</dbReference>
<reference evidence="2" key="3">
    <citation type="journal article" date="2021" name="World Allergy Organ. J.">
        <title>Chromosome-level assembly of Dermatophagoides farinae genome and transcriptome reveals two novel allergens Der f 37 and Der f 39.</title>
        <authorList>
            <person name="Chen J."/>
            <person name="Cai Z."/>
            <person name="Fan D."/>
            <person name="Hu J."/>
            <person name="Hou Y."/>
            <person name="He Y."/>
            <person name="Zhang Z."/>
            <person name="Zhao Z."/>
            <person name="Gao P."/>
            <person name="Hu W."/>
            <person name="Sun J."/>
            <person name="Li J."/>
            <person name="Ji K."/>
        </authorList>
    </citation>
    <scope>NUCLEOTIDE SEQUENCE</scope>
    <source>
        <strain evidence="2">JKM2019</strain>
    </source>
</reference>
<dbReference type="GO" id="GO:0003676">
    <property type="term" value="F:nucleic acid binding"/>
    <property type="evidence" value="ECO:0007669"/>
    <property type="project" value="InterPro"/>
</dbReference>
<dbReference type="InterPro" id="IPR012337">
    <property type="entry name" value="RNaseH-like_sf"/>
</dbReference>
<dbReference type="Proteomes" id="UP000790347">
    <property type="component" value="Unassembled WGS sequence"/>
</dbReference>
<dbReference type="Gene3D" id="1.10.340.70">
    <property type="match status" value="1"/>
</dbReference>
<evidence type="ECO:0000313" key="4">
    <source>
        <dbReference type="Proteomes" id="UP000790347"/>
    </source>
</evidence>
<accession>A0A922L9P7</accession>
<evidence type="ECO:0000313" key="2">
    <source>
        <dbReference type="EMBL" id="KAH7636447.1"/>
    </source>
</evidence>
<dbReference type="EMBL" id="SDOV01000010">
    <property type="protein sequence ID" value="KAH7636447.1"/>
    <property type="molecule type" value="Genomic_DNA"/>
</dbReference>
<name>A0A922L9P7_DERFA</name>
<organism evidence="3 4">
    <name type="scientific">Dermatophagoides farinae</name>
    <name type="common">American house dust mite</name>
    <dbReference type="NCBI Taxonomy" id="6954"/>
    <lineage>
        <taxon>Eukaryota</taxon>
        <taxon>Metazoa</taxon>
        <taxon>Ecdysozoa</taxon>
        <taxon>Arthropoda</taxon>
        <taxon>Chelicerata</taxon>
        <taxon>Arachnida</taxon>
        <taxon>Acari</taxon>
        <taxon>Acariformes</taxon>
        <taxon>Sarcoptiformes</taxon>
        <taxon>Astigmata</taxon>
        <taxon>Psoroptidia</taxon>
        <taxon>Analgoidea</taxon>
        <taxon>Pyroglyphidae</taxon>
        <taxon>Dermatophagoidinae</taxon>
        <taxon>Dermatophagoides</taxon>
    </lineage>
</organism>
<dbReference type="Gene3D" id="3.30.420.10">
    <property type="entry name" value="Ribonuclease H-like superfamily/Ribonuclease H"/>
    <property type="match status" value="1"/>
</dbReference>
<dbReference type="OrthoDB" id="6507653at2759"/>
<dbReference type="Pfam" id="PF17921">
    <property type="entry name" value="Integrase_H2C2"/>
    <property type="match status" value="1"/>
</dbReference>
<evidence type="ECO:0000313" key="3">
    <source>
        <dbReference type="EMBL" id="KAH9528551.1"/>
    </source>
</evidence>
<reference evidence="3" key="4">
    <citation type="journal article" date="2022" name="Res Sq">
        <title>Comparative Genomics Reveals Insights into the Divergent Evolution of Astigmatic Mites and Household Pest Adaptations.</title>
        <authorList>
            <person name="Xiong Q."/>
            <person name="Wan A.T.-Y."/>
            <person name="Liu X.-Y."/>
            <person name="Fung C.S.-H."/>
            <person name="Xiao X."/>
            <person name="Malainual N."/>
            <person name="Hou J."/>
            <person name="Wang L."/>
            <person name="Wang M."/>
            <person name="Yang K."/>
            <person name="Cui Y."/>
            <person name="Leung E."/>
            <person name="Nong W."/>
            <person name="Shin S.-K."/>
            <person name="Au S."/>
            <person name="Jeong K.Y."/>
            <person name="Chew F.T."/>
            <person name="Hui J."/>
            <person name="Leung T.F."/>
            <person name="Tungtrongchitr A."/>
            <person name="Zhong N."/>
            <person name="Liu Z."/>
            <person name="Tsui S."/>
        </authorList>
    </citation>
    <scope>NUCLEOTIDE SEQUENCE</scope>
    <source>
        <strain evidence="3">Derf</strain>
        <tissue evidence="3">Whole organism</tissue>
    </source>
</reference>
<dbReference type="InterPro" id="IPR036397">
    <property type="entry name" value="RNaseH_sf"/>
</dbReference>
<reference evidence="2" key="2">
    <citation type="submission" date="2020-06" db="EMBL/GenBank/DDBJ databases">
        <authorList>
            <person name="Ji K."/>
            <person name="Li J."/>
        </authorList>
    </citation>
    <scope>NUCLEOTIDE SEQUENCE</scope>
    <source>
        <strain evidence="2">JKM2019</strain>
        <tissue evidence="2">Whole body</tissue>
    </source>
</reference>
<gene>
    <name evidence="3" type="ORF">DERF_002489</name>
    <name evidence="2" type="ORF">HUG17_10417</name>
</gene>
<sequence>MANSKQIRRDHFNQELQNLLEQKTKSNLFTKEHHDELIREYIDANRKLATTRSPQEIRLLNKFDLLRLEGTKRLVKRGSKFFGTRFFVHSGELFRIFEKAHHELNHASAKKMFDYLRSTYMNITMESITLYIQTCEFCQTKKSLKGFDSRQFSKWLIGFVDMSNSSDGDYRYILKYQDVCTKFCIFKPLKGNDVEQVAENLREIFGWLGAPQILGYEGDREFVENVKEKLKEFYNDLKIITGKEEESCQNSEWKNELKKLLTTLCKNRKTDSWAKVIPELQFMLNTIEDHDQCTPYERFFGRKPNFGLNIALPKNFKTEDLIEEKLEQFCRQYLNTNSNSSKKPSTSFNDSAILSDDSDAHVGNSDSDTDESEETFPNLHRSMSVVVCHCKTGCTTKRCSCLAANSKCSSFCHRQEKYCENRTIIDDDE</sequence>
<evidence type="ECO:0000259" key="1">
    <source>
        <dbReference type="Pfam" id="PF17921"/>
    </source>
</evidence>
<dbReference type="AlphaFoldDB" id="A0A922L9P7"/>
<dbReference type="Proteomes" id="UP000828236">
    <property type="component" value="Unassembled WGS sequence"/>
</dbReference>
<reference evidence="3" key="1">
    <citation type="submission" date="2013-05" db="EMBL/GenBank/DDBJ databases">
        <authorList>
            <person name="Yim A.K.Y."/>
            <person name="Chan T.F."/>
            <person name="Ji K.M."/>
            <person name="Liu X.Y."/>
            <person name="Zhou J.W."/>
            <person name="Li R.Q."/>
            <person name="Yang K.Y."/>
            <person name="Li J."/>
            <person name="Li M."/>
            <person name="Law P.T.W."/>
            <person name="Wu Y.L."/>
            <person name="Cai Z.L."/>
            <person name="Qin H."/>
            <person name="Bao Y."/>
            <person name="Leung R.K.K."/>
            <person name="Ng P.K.S."/>
            <person name="Zou J."/>
            <person name="Zhong X.J."/>
            <person name="Ran P.X."/>
            <person name="Zhong N.S."/>
            <person name="Liu Z.G."/>
            <person name="Tsui S.K.W."/>
        </authorList>
    </citation>
    <scope>NUCLEOTIDE SEQUENCE</scope>
    <source>
        <strain evidence="3">Derf</strain>
        <tissue evidence="3">Whole organism</tissue>
    </source>
</reference>
<protein>
    <recommendedName>
        <fullName evidence="1">Integrase zinc-binding domain-containing protein</fullName>
    </recommendedName>
</protein>
<keyword evidence="4" id="KW-1185">Reference proteome</keyword>
<feature type="domain" description="Integrase zinc-binding" evidence="1">
    <location>
        <begin position="94"/>
        <end position="143"/>
    </location>
</feature>
<dbReference type="InterPro" id="IPR041588">
    <property type="entry name" value="Integrase_H2C2"/>
</dbReference>
<proteinExistence type="predicted"/>
<comment type="caution">
    <text evidence="3">The sequence shown here is derived from an EMBL/GenBank/DDBJ whole genome shotgun (WGS) entry which is preliminary data.</text>
</comment>